<keyword evidence="6" id="KW-0843">Virulence</keyword>
<feature type="domain" description="RxLR effector PexRD54 WY" evidence="8">
    <location>
        <begin position="172"/>
        <end position="212"/>
    </location>
</feature>
<comment type="caution">
    <text evidence="9">The sequence shown here is derived from an EMBL/GenBank/DDBJ whole genome shotgun (WGS) entry which is preliminary data.</text>
</comment>
<accession>A0A9W6XSF1</accession>
<evidence type="ECO:0000256" key="5">
    <source>
        <dbReference type="ARBA" id="ARBA00022729"/>
    </source>
</evidence>
<keyword evidence="10" id="KW-1185">Reference proteome</keyword>
<proteinExistence type="inferred from homology"/>
<dbReference type="OrthoDB" id="93524at2759"/>
<evidence type="ECO:0000256" key="6">
    <source>
        <dbReference type="ARBA" id="ARBA00023026"/>
    </source>
</evidence>
<dbReference type="AlphaFoldDB" id="A0A9W6XSF1"/>
<feature type="chain" id="PRO_5040961306" evidence="7">
    <location>
        <begin position="25"/>
        <end position="539"/>
    </location>
</feature>
<evidence type="ECO:0000313" key="9">
    <source>
        <dbReference type="EMBL" id="GMF45862.1"/>
    </source>
</evidence>
<dbReference type="EMBL" id="BSXT01001888">
    <property type="protein sequence ID" value="GMF45862.1"/>
    <property type="molecule type" value="Genomic_DNA"/>
</dbReference>
<evidence type="ECO:0000259" key="8">
    <source>
        <dbReference type="Pfam" id="PF22748"/>
    </source>
</evidence>
<evidence type="ECO:0000256" key="1">
    <source>
        <dbReference type="ARBA" id="ARBA00004340"/>
    </source>
</evidence>
<feature type="signal peptide" evidence="7">
    <location>
        <begin position="1"/>
        <end position="24"/>
    </location>
</feature>
<feature type="domain" description="RxLR effector PexRD54 WY" evidence="8">
    <location>
        <begin position="356"/>
        <end position="397"/>
    </location>
</feature>
<evidence type="ECO:0000256" key="3">
    <source>
        <dbReference type="ARBA" id="ARBA00010400"/>
    </source>
</evidence>
<feature type="domain" description="RxLR effector PexRD54 WY" evidence="8">
    <location>
        <begin position="263"/>
        <end position="303"/>
    </location>
</feature>
<keyword evidence="5 7" id="KW-0732">Signal</keyword>
<evidence type="ECO:0000256" key="7">
    <source>
        <dbReference type="SAM" id="SignalP"/>
    </source>
</evidence>
<comment type="subcellular location">
    <subcellularLocation>
        <location evidence="1">Host cell</location>
    </subcellularLocation>
    <subcellularLocation>
        <location evidence="2">Secreted</location>
    </subcellularLocation>
</comment>
<dbReference type="GO" id="GO:0043657">
    <property type="term" value="C:host cell"/>
    <property type="evidence" value="ECO:0007669"/>
    <property type="project" value="UniProtKB-SubCell"/>
</dbReference>
<dbReference type="GO" id="GO:0005576">
    <property type="term" value="C:extracellular region"/>
    <property type="evidence" value="ECO:0007669"/>
    <property type="project" value="UniProtKB-SubCell"/>
</dbReference>
<dbReference type="Pfam" id="PF22748">
    <property type="entry name" value="PexRD54_WY"/>
    <property type="match status" value="3"/>
</dbReference>
<reference evidence="9" key="1">
    <citation type="submission" date="2023-04" db="EMBL/GenBank/DDBJ databases">
        <title>Phytophthora fragariaefolia NBRC 109709.</title>
        <authorList>
            <person name="Ichikawa N."/>
            <person name="Sato H."/>
            <person name="Tonouchi N."/>
        </authorList>
    </citation>
    <scope>NUCLEOTIDE SEQUENCE</scope>
    <source>
        <strain evidence="9">NBRC 109709</strain>
    </source>
</reference>
<keyword evidence="4" id="KW-0964">Secreted</keyword>
<evidence type="ECO:0000256" key="2">
    <source>
        <dbReference type="ARBA" id="ARBA00004613"/>
    </source>
</evidence>
<sequence length="539" mass="61367">MRLQSLTLILHVVASFLVASSVAGKSNNQPWVRTTTDSHHTFTSRFLRAHKFTETTEERGITPSGVEALASTFKSTTYLDDELKALLDSGKTADDALKVLALDKAVDDLLSNPKLEQLTSYVKHFNEQNPTKQTTLIATLTAHFGDEGLAKIIEKAKQVQGTEATANRMQAEQLQGWLGEGKSADDVFKLLKLNEASENLLSNSLLETWTSYMKLFNKQYPKKRTSLISTLMANYGNKDLAEILGRATHVDETSALANRLETEQVYLWLEEKPTPNEIFKMLELNTARYTLFDKPQVNSWMKYTVAYNSKFPKAKATFLSSLEHFKYTDEELISMLIAAKNVPRTEAIAKRIQSEQTLQWLNAEKQPDDIFKLLKLNNLNEKENLLQNPLFGAWLKYTDDFNTKYPRLYDLPMSTMLGYFSSESVAKMILEASKNPSTKRIAKRLDTELVEQWFKNGRTPTSVFTQLKLNQRKADDLFDSPLLPTWLQFAYYFVEKNPDEKLSVITVLKNQFKDDAVLSKMLLDAFKKKGYERSCASAT</sequence>
<organism evidence="9 10">
    <name type="scientific">Phytophthora fragariaefolia</name>
    <dbReference type="NCBI Taxonomy" id="1490495"/>
    <lineage>
        <taxon>Eukaryota</taxon>
        <taxon>Sar</taxon>
        <taxon>Stramenopiles</taxon>
        <taxon>Oomycota</taxon>
        <taxon>Peronosporomycetes</taxon>
        <taxon>Peronosporales</taxon>
        <taxon>Peronosporaceae</taxon>
        <taxon>Phytophthora</taxon>
    </lineage>
</organism>
<protein>
    <submittedName>
        <fullName evidence="9">Unnamed protein product</fullName>
    </submittedName>
</protein>
<comment type="similarity">
    <text evidence="3">Belongs to the RxLR effector family.</text>
</comment>
<dbReference type="InterPro" id="IPR054463">
    <property type="entry name" value="PexRD54_WY"/>
</dbReference>
<name>A0A9W6XSF1_9STRA</name>
<evidence type="ECO:0000256" key="4">
    <source>
        <dbReference type="ARBA" id="ARBA00022525"/>
    </source>
</evidence>
<gene>
    <name evidence="9" type="ORF">Pfra01_001662700</name>
</gene>
<dbReference type="Proteomes" id="UP001165121">
    <property type="component" value="Unassembled WGS sequence"/>
</dbReference>
<evidence type="ECO:0000313" key="10">
    <source>
        <dbReference type="Proteomes" id="UP001165121"/>
    </source>
</evidence>